<dbReference type="PANTHER" id="PTHR46453">
    <property type="entry name" value="PROTEIN KINASE C-BINDING PROTEIN 1"/>
    <property type="match status" value="1"/>
</dbReference>
<gene>
    <name evidence="15" type="ORF">SSLN_LOCUS9963</name>
</gene>
<feature type="region of interest" description="Disordered" evidence="13">
    <location>
        <begin position="286"/>
        <end position="307"/>
    </location>
</feature>
<keyword evidence="10" id="KW-0804">Transcription</keyword>
<dbReference type="EMBL" id="UYSU01035569">
    <property type="protein sequence ID" value="VDL96348.1"/>
    <property type="molecule type" value="Genomic_DNA"/>
</dbReference>
<dbReference type="GO" id="GO:0008270">
    <property type="term" value="F:zinc ion binding"/>
    <property type="evidence" value="ECO:0007669"/>
    <property type="project" value="UniProtKB-KW"/>
</dbReference>
<dbReference type="PANTHER" id="PTHR46453:SF4">
    <property type="entry name" value="PHD FINGER PROTEIN 24"/>
    <property type="match status" value="1"/>
</dbReference>
<evidence type="ECO:0000256" key="4">
    <source>
        <dbReference type="ARBA" id="ARBA00022723"/>
    </source>
</evidence>
<dbReference type="PROSITE" id="PS01360">
    <property type="entry name" value="ZF_MYND_1"/>
    <property type="match status" value="1"/>
</dbReference>
<evidence type="ECO:0000256" key="6">
    <source>
        <dbReference type="ARBA" id="ARBA00022833"/>
    </source>
</evidence>
<keyword evidence="4" id="KW-0479">Metal-binding</keyword>
<reference evidence="15 16" key="2">
    <citation type="submission" date="2018-11" db="EMBL/GenBank/DDBJ databases">
        <authorList>
            <consortium name="Pathogen Informatics"/>
        </authorList>
    </citation>
    <scope>NUCLEOTIDE SEQUENCE [LARGE SCALE GENOMIC DNA]</scope>
    <source>
        <strain evidence="15 16">NST_G2</strain>
    </source>
</reference>
<evidence type="ECO:0000256" key="2">
    <source>
        <dbReference type="ARBA" id="ARBA00004286"/>
    </source>
</evidence>
<feature type="compositionally biased region" description="Basic and acidic residues" evidence="13">
    <location>
        <begin position="105"/>
        <end position="124"/>
    </location>
</feature>
<feature type="compositionally biased region" description="Low complexity" evidence="13">
    <location>
        <begin position="347"/>
        <end position="359"/>
    </location>
</feature>
<keyword evidence="16" id="KW-1185">Reference proteome</keyword>
<dbReference type="Pfam" id="PF24324">
    <property type="entry name" value="MYND_ZMYND11_ZMYD8"/>
    <property type="match status" value="1"/>
</dbReference>
<evidence type="ECO:0000256" key="3">
    <source>
        <dbReference type="ARBA" id="ARBA00022454"/>
    </source>
</evidence>
<dbReference type="FunFam" id="6.10.140.2220:FF:000002">
    <property type="entry name" value="Protein kinase C-binding protein 1 isoform C"/>
    <property type="match status" value="1"/>
</dbReference>
<proteinExistence type="predicted"/>
<dbReference type="GO" id="GO:0003714">
    <property type="term" value="F:transcription corepressor activity"/>
    <property type="evidence" value="ECO:0007669"/>
    <property type="project" value="TreeGrafter"/>
</dbReference>
<reference evidence="17" key="1">
    <citation type="submission" date="2016-06" db="UniProtKB">
        <authorList>
            <consortium name="WormBaseParasite"/>
        </authorList>
    </citation>
    <scope>IDENTIFICATION</scope>
</reference>
<feature type="region of interest" description="Disordered" evidence="13">
    <location>
        <begin position="70"/>
        <end position="124"/>
    </location>
</feature>
<evidence type="ECO:0000256" key="13">
    <source>
        <dbReference type="SAM" id="MobiDB-lite"/>
    </source>
</evidence>
<keyword evidence="9" id="KW-0103">Bromodomain</keyword>
<feature type="compositionally biased region" description="Low complexity" evidence="13">
    <location>
        <begin position="294"/>
        <end position="307"/>
    </location>
</feature>
<evidence type="ECO:0000313" key="16">
    <source>
        <dbReference type="Proteomes" id="UP000275846"/>
    </source>
</evidence>
<dbReference type="GO" id="GO:0140006">
    <property type="term" value="F:histone H3 reader activity"/>
    <property type="evidence" value="ECO:0007669"/>
    <property type="project" value="UniProtKB-ARBA"/>
</dbReference>
<dbReference type="InterPro" id="IPR057053">
    <property type="entry name" value="MYND_ZMYND11_ZMYD8"/>
</dbReference>
<protein>
    <submittedName>
        <fullName evidence="17">MYND-type domain-containing protein</fullName>
    </submittedName>
</protein>
<keyword evidence="11" id="KW-0539">Nucleus</keyword>
<evidence type="ECO:0000259" key="14">
    <source>
        <dbReference type="PROSITE" id="PS50865"/>
    </source>
</evidence>
<dbReference type="SUPFAM" id="SSF144232">
    <property type="entry name" value="HIT/MYND zinc finger-like"/>
    <property type="match status" value="1"/>
</dbReference>
<evidence type="ECO:0000256" key="10">
    <source>
        <dbReference type="ARBA" id="ARBA00023163"/>
    </source>
</evidence>
<feature type="region of interest" description="Disordered" evidence="13">
    <location>
        <begin position="434"/>
        <end position="460"/>
    </location>
</feature>
<comment type="subcellular location">
    <subcellularLocation>
        <location evidence="2">Chromosome</location>
    </subcellularLocation>
    <subcellularLocation>
        <location evidence="1">Nucleus</location>
    </subcellularLocation>
</comment>
<dbReference type="STRING" id="70667.A0A183T0G5"/>
<dbReference type="GO" id="GO:0005737">
    <property type="term" value="C:cytoplasm"/>
    <property type="evidence" value="ECO:0007669"/>
    <property type="project" value="TreeGrafter"/>
</dbReference>
<name>A0A183T0G5_SCHSO</name>
<dbReference type="AlphaFoldDB" id="A0A183T0G5"/>
<feature type="domain" description="MYND-type" evidence="14">
    <location>
        <begin position="219"/>
        <end position="253"/>
    </location>
</feature>
<feature type="compositionally biased region" description="Pro residues" evidence="13">
    <location>
        <begin position="377"/>
        <end position="387"/>
    </location>
</feature>
<evidence type="ECO:0000256" key="8">
    <source>
        <dbReference type="ARBA" id="ARBA00023015"/>
    </source>
</evidence>
<evidence type="ECO:0000256" key="12">
    <source>
        <dbReference type="PROSITE-ProRule" id="PRU00134"/>
    </source>
</evidence>
<dbReference type="GO" id="GO:0005694">
    <property type="term" value="C:chromosome"/>
    <property type="evidence" value="ECO:0007669"/>
    <property type="project" value="UniProtKB-SubCell"/>
</dbReference>
<evidence type="ECO:0000313" key="15">
    <source>
        <dbReference type="EMBL" id="VDL96348.1"/>
    </source>
</evidence>
<dbReference type="WBParaSite" id="SSLN_0001033201-mRNA-1">
    <property type="protein sequence ID" value="SSLN_0001033201-mRNA-1"/>
    <property type="gene ID" value="SSLN_0001033201"/>
</dbReference>
<feature type="region of interest" description="Disordered" evidence="13">
    <location>
        <begin position="347"/>
        <end position="390"/>
    </location>
</feature>
<feature type="compositionally biased region" description="Low complexity" evidence="13">
    <location>
        <begin position="446"/>
        <end position="460"/>
    </location>
</feature>
<organism evidence="17">
    <name type="scientific">Schistocephalus solidus</name>
    <name type="common">Tapeworm</name>
    <dbReference type="NCBI Taxonomy" id="70667"/>
    <lineage>
        <taxon>Eukaryota</taxon>
        <taxon>Metazoa</taxon>
        <taxon>Spiralia</taxon>
        <taxon>Lophotrochozoa</taxon>
        <taxon>Platyhelminthes</taxon>
        <taxon>Cestoda</taxon>
        <taxon>Eucestoda</taxon>
        <taxon>Diphyllobothriidea</taxon>
        <taxon>Diphyllobothriidae</taxon>
        <taxon>Schistocephalus</taxon>
    </lineage>
</organism>
<dbReference type="PROSITE" id="PS50865">
    <property type="entry name" value="ZF_MYND_2"/>
    <property type="match status" value="1"/>
</dbReference>
<evidence type="ECO:0000256" key="9">
    <source>
        <dbReference type="ARBA" id="ARBA00023117"/>
    </source>
</evidence>
<dbReference type="Gene3D" id="6.10.140.2220">
    <property type="match status" value="1"/>
</dbReference>
<evidence type="ECO:0000256" key="1">
    <source>
        <dbReference type="ARBA" id="ARBA00004123"/>
    </source>
</evidence>
<evidence type="ECO:0000256" key="5">
    <source>
        <dbReference type="ARBA" id="ARBA00022771"/>
    </source>
</evidence>
<dbReference type="GO" id="GO:0005634">
    <property type="term" value="C:nucleus"/>
    <property type="evidence" value="ECO:0007669"/>
    <property type="project" value="UniProtKB-SubCell"/>
</dbReference>
<accession>A0A183T0G5</accession>
<dbReference type="Proteomes" id="UP000275846">
    <property type="component" value="Unassembled WGS sequence"/>
</dbReference>
<keyword evidence="8" id="KW-0805">Transcription regulation</keyword>
<dbReference type="OrthoDB" id="6285855at2759"/>
<keyword evidence="6" id="KW-0862">Zinc</keyword>
<evidence type="ECO:0000256" key="11">
    <source>
        <dbReference type="ARBA" id="ARBA00023242"/>
    </source>
</evidence>
<keyword evidence="5 12" id="KW-0863">Zinc-finger</keyword>
<sequence>MLESLPTQVISQLAEAKSKLTDSIDLMLSSMKLQLQETVAPFQLNDIVDIRLRIQLRTFAYLHKINPTSNVATQTLDPPAPRTDDASDAVEEVKDLSGADSPSRFPEEKSHKNPHENRSIKKPVIQHDKASLTAACVDFDALRELLLRAEIEHQDRELQRMRILLDYTRAEMATEMRHRIAELRRVWESELAAIIEAAGKVWEQEALAIADSIKRKQWCAYCGNEAFFYCCWNTCYCNTNCQQMHWPTHMVTCAQTKVTAPQPTEVPLQRATPTCTVLCNTTSNSRPPLLANRSQQPQQSQPLPTPSQVLAAQPVSISPAVVTITSSASALGLKASNLAPLNPFVSQQQHLQQHSQTTLIQSNSSLTKPPSTQPSHSLPPPPPPPAPETMSFILSPEVSLSQKLSNNSTAVCSNSGLLSFLSPALPSAPIALAPRAGQPSQRVVFSPTSSTTRPSVTHPP</sequence>
<keyword evidence="7" id="KW-0156">Chromatin regulator</keyword>
<evidence type="ECO:0000313" key="17">
    <source>
        <dbReference type="WBParaSite" id="SSLN_0001033201-mRNA-1"/>
    </source>
</evidence>
<dbReference type="InterPro" id="IPR002893">
    <property type="entry name" value="Znf_MYND"/>
</dbReference>
<keyword evidence="3" id="KW-0158">Chromosome</keyword>
<evidence type="ECO:0000256" key="7">
    <source>
        <dbReference type="ARBA" id="ARBA00022853"/>
    </source>
</evidence>